<name>A0A8E0VHI6_9TREM</name>
<dbReference type="InterPro" id="IPR050311">
    <property type="entry name" value="ORC1/CDC6"/>
</dbReference>
<protein>
    <submittedName>
        <fullName evidence="3">Cell division control protein 6</fullName>
    </submittedName>
</protein>
<dbReference type="GO" id="GO:0033314">
    <property type="term" value="P:mitotic DNA replication checkpoint signaling"/>
    <property type="evidence" value="ECO:0007669"/>
    <property type="project" value="TreeGrafter"/>
</dbReference>
<sequence>MTPPPRRATLRSYGKTIMPQYMELECPKRASFRQKSKAESCQNPPRVSATLKGPPKDKKNAAVHIAKRVVDPSNESKFCDGELPDSDIVGREAERLLVQNFIRSAIDERRSATLYISGAPGTGKSAVVLHESRPFEKRRGCHVAVINCMHLRTASAIFAHLIQSVKSARSGKENFAVLNNKEVENLLNRLINQGTLLLILDEVDQLVCQSQDILYRIFNWPEVLNCHIVIIGIANALDLLERLPKLKSKAHQPMHVTFPPYTRDELSAIVSAKLNHHGQTSEERNIDPLAIQLCSRKVRRFGIFIG</sequence>
<accession>A0A8E0VHI6</accession>
<dbReference type="OrthoDB" id="1926878at2759"/>
<gene>
    <name evidence="3" type="ORF">FBUS_10621</name>
</gene>
<dbReference type="PANTHER" id="PTHR10763">
    <property type="entry name" value="CELL DIVISION CONTROL PROTEIN 6-RELATED"/>
    <property type="match status" value="1"/>
</dbReference>
<evidence type="ECO:0000259" key="2">
    <source>
        <dbReference type="Pfam" id="PF13191"/>
    </source>
</evidence>
<evidence type="ECO:0000256" key="1">
    <source>
        <dbReference type="SAM" id="MobiDB-lite"/>
    </source>
</evidence>
<dbReference type="Gene3D" id="3.40.50.300">
    <property type="entry name" value="P-loop containing nucleotide triphosphate hydrolases"/>
    <property type="match status" value="1"/>
</dbReference>
<dbReference type="GO" id="GO:0003688">
    <property type="term" value="F:DNA replication origin binding"/>
    <property type="evidence" value="ECO:0007669"/>
    <property type="project" value="TreeGrafter"/>
</dbReference>
<dbReference type="SUPFAM" id="SSF52540">
    <property type="entry name" value="P-loop containing nucleoside triphosphate hydrolases"/>
    <property type="match status" value="1"/>
</dbReference>
<keyword evidence="4" id="KW-1185">Reference proteome</keyword>
<dbReference type="GO" id="GO:0005634">
    <property type="term" value="C:nucleus"/>
    <property type="evidence" value="ECO:0007669"/>
    <property type="project" value="TreeGrafter"/>
</dbReference>
<feature type="region of interest" description="Disordered" evidence="1">
    <location>
        <begin position="33"/>
        <end position="59"/>
    </location>
</feature>
<keyword evidence="3" id="KW-0131">Cell cycle</keyword>
<dbReference type="GO" id="GO:0006270">
    <property type="term" value="P:DNA replication initiation"/>
    <property type="evidence" value="ECO:0007669"/>
    <property type="project" value="TreeGrafter"/>
</dbReference>
<comment type="caution">
    <text evidence="3">The sequence shown here is derived from an EMBL/GenBank/DDBJ whole genome shotgun (WGS) entry which is preliminary data.</text>
</comment>
<dbReference type="InterPro" id="IPR027417">
    <property type="entry name" value="P-loop_NTPase"/>
</dbReference>
<dbReference type="AlphaFoldDB" id="A0A8E0VHI6"/>
<dbReference type="GO" id="GO:0051301">
    <property type="term" value="P:cell division"/>
    <property type="evidence" value="ECO:0007669"/>
    <property type="project" value="UniProtKB-KW"/>
</dbReference>
<dbReference type="CDD" id="cd00009">
    <property type="entry name" value="AAA"/>
    <property type="match status" value="1"/>
</dbReference>
<evidence type="ECO:0000313" key="4">
    <source>
        <dbReference type="Proteomes" id="UP000728185"/>
    </source>
</evidence>
<dbReference type="PANTHER" id="PTHR10763:SF26">
    <property type="entry name" value="CELL DIVISION CONTROL PROTEIN 6 HOMOLOG"/>
    <property type="match status" value="1"/>
</dbReference>
<dbReference type="Pfam" id="PF13191">
    <property type="entry name" value="AAA_16"/>
    <property type="match status" value="1"/>
</dbReference>
<proteinExistence type="predicted"/>
<feature type="domain" description="Orc1-like AAA ATPase" evidence="2">
    <location>
        <begin position="88"/>
        <end position="225"/>
    </location>
</feature>
<reference evidence="3" key="1">
    <citation type="submission" date="2019-05" db="EMBL/GenBank/DDBJ databases">
        <title>Annotation for the trematode Fasciolopsis buski.</title>
        <authorList>
            <person name="Choi Y.-J."/>
        </authorList>
    </citation>
    <scope>NUCLEOTIDE SEQUENCE</scope>
    <source>
        <strain evidence="3">HT</strain>
        <tissue evidence="3">Whole worm</tissue>
    </source>
</reference>
<dbReference type="EMBL" id="LUCM01007461">
    <property type="protein sequence ID" value="KAA0189892.1"/>
    <property type="molecule type" value="Genomic_DNA"/>
</dbReference>
<dbReference type="Proteomes" id="UP000728185">
    <property type="component" value="Unassembled WGS sequence"/>
</dbReference>
<evidence type="ECO:0000313" key="3">
    <source>
        <dbReference type="EMBL" id="KAA0189892.1"/>
    </source>
</evidence>
<organism evidence="3 4">
    <name type="scientific">Fasciolopsis buskii</name>
    <dbReference type="NCBI Taxonomy" id="27845"/>
    <lineage>
        <taxon>Eukaryota</taxon>
        <taxon>Metazoa</taxon>
        <taxon>Spiralia</taxon>
        <taxon>Lophotrochozoa</taxon>
        <taxon>Platyhelminthes</taxon>
        <taxon>Trematoda</taxon>
        <taxon>Digenea</taxon>
        <taxon>Plagiorchiida</taxon>
        <taxon>Echinostomata</taxon>
        <taxon>Echinostomatoidea</taxon>
        <taxon>Fasciolidae</taxon>
        <taxon>Fasciolopsis</taxon>
    </lineage>
</organism>
<dbReference type="InterPro" id="IPR041664">
    <property type="entry name" value="AAA_16"/>
</dbReference>
<keyword evidence="3" id="KW-0132">Cell division</keyword>